<accession>W0LG64</accession>
<evidence type="ECO:0000256" key="4">
    <source>
        <dbReference type="PROSITE-ProRule" id="PRU00679"/>
    </source>
</evidence>
<evidence type="ECO:0000256" key="3">
    <source>
        <dbReference type="PIRSR" id="PIRSR601559-52"/>
    </source>
</evidence>
<dbReference type="OrthoDB" id="9795018at2"/>
<dbReference type="CDD" id="cd00530">
    <property type="entry name" value="PTE"/>
    <property type="match status" value="1"/>
</dbReference>
<dbReference type="InterPro" id="IPR032466">
    <property type="entry name" value="Metal_Hydrolase"/>
</dbReference>
<feature type="binding site" evidence="3">
    <location>
        <position position="11"/>
    </location>
    <ligand>
        <name>a divalent metal cation</name>
        <dbReference type="ChEBI" id="CHEBI:60240"/>
        <label>1</label>
    </ligand>
</feature>
<dbReference type="Gene3D" id="3.20.20.140">
    <property type="entry name" value="Metal-dependent hydrolases"/>
    <property type="match status" value="1"/>
</dbReference>
<keyword evidence="1 3" id="KW-0479">Metal-binding</keyword>
<gene>
    <name evidence="5" type="ORF">Z042_15935</name>
</gene>
<dbReference type="PROSITE" id="PS51347">
    <property type="entry name" value="PHOSPHOTRIESTERASE_2"/>
    <property type="match status" value="1"/>
</dbReference>
<evidence type="ECO:0000256" key="1">
    <source>
        <dbReference type="ARBA" id="ARBA00022723"/>
    </source>
</evidence>
<comment type="similarity">
    <text evidence="4">Belongs to the metallo-dependent hydrolases superfamily. Phosphotriesterase family.</text>
</comment>
<dbReference type="Pfam" id="PF02126">
    <property type="entry name" value="PTE"/>
    <property type="match status" value="1"/>
</dbReference>
<feature type="binding site" evidence="3">
    <location>
        <position position="13"/>
    </location>
    <ligand>
        <name>a divalent metal cation</name>
        <dbReference type="ChEBI" id="CHEBI:60240"/>
        <label>1</label>
    </ligand>
</feature>
<dbReference type="PANTHER" id="PTHR10819:SF3">
    <property type="entry name" value="PHOSPHOTRIESTERASE-RELATED PROTEIN"/>
    <property type="match status" value="1"/>
</dbReference>
<dbReference type="HOGENOM" id="CLU_054760_1_1_6"/>
<dbReference type="PANTHER" id="PTHR10819">
    <property type="entry name" value="PHOSPHOTRIESTERASE-RELATED"/>
    <property type="match status" value="1"/>
</dbReference>
<dbReference type="Proteomes" id="UP000019030">
    <property type="component" value="Chromosome"/>
</dbReference>
<dbReference type="PIRSF" id="PIRSF016839">
    <property type="entry name" value="PhP"/>
    <property type="match status" value="1"/>
</dbReference>
<feature type="binding site" evidence="3">
    <location>
        <position position="185"/>
    </location>
    <ligand>
        <name>a divalent metal cation</name>
        <dbReference type="ChEBI" id="CHEBI:60240"/>
        <label>2</label>
    </ligand>
</feature>
<keyword evidence="6" id="KW-1185">Reference proteome</keyword>
<dbReference type="KEGG" id="sfo:Z042_15935"/>
<reference evidence="5 6" key="2">
    <citation type="submission" date="2015-03" db="EMBL/GenBank/DDBJ databases">
        <authorList>
            <person name="Chan K.-G."/>
        </authorList>
    </citation>
    <scope>NUCLEOTIDE SEQUENCE [LARGE SCALE GENOMIC DNA]</scope>
    <source>
        <strain evidence="5 6">RB-25</strain>
    </source>
</reference>
<dbReference type="eggNOG" id="COG1735">
    <property type="taxonomic scope" value="Bacteria"/>
</dbReference>
<comment type="cofactor">
    <cofactor evidence="3">
        <name>a divalent metal cation</name>
        <dbReference type="ChEBI" id="CHEBI:60240"/>
    </cofactor>
    <text evidence="3">Binds 2 divalent metal cations per subunit.</text>
</comment>
<dbReference type="PATRIC" id="fig|1441930.4.peg.3139"/>
<evidence type="ECO:0000313" key="6">
    <source>
        <dbReference type="Proteomes" id="UP000019030"/>
    </source>
</evidence>
<evidence type="ECO:0000256" key="2">
    <source>
        <dbReference type="ARBA" id="ARBA00022801"/>
    </source>
</evidence>
<evidence type="ECO:0000313" key="5">
    <source>
        <dbReference type="EMBL" id="AHG20925.1"/>
    </source>
</evidence>
<dbReference type="NCBIfam" id="NF007373">
    <property type="entry name" value="PRK09875.1"/>
    <property type="match status" value="1"/>
</dbReference>
<dbReference type="RefSeq" id="WP_024913675.1">
    <property type="nucleotide sequence ID" value="NZ_CP007044.2"/>
</dbReference>
<dbReference type="SUPFAM" id="SSF51556">
    <property type="entry name" value="Metallo-dependent hydrolases"/>
    <property type="match status" value="1"/>
</dbReference>
<organism evidence="5 6">
    <name type="scientific">Chania multitudinisentens RB-25</name>
    <dbReference type="NCBI Taxonomy" id="1441930"/>
    <lineage>
        <taxon>Bacteria</taxon>
        <taxon>Pseudomonadati</taxon>
        <taxon>Pseudomonadota</taxon>
        <taxon>Gammaproteobacteria</taxon>
        <taxon>Enterobacterales</taxon>
        <taxon>Yersiniaceae</taxon>
        <taxon>Chania</taxon>
    </lineage>
</organism>
<protein>
    <submittedName>
        <fullName evidence="5">Hydrolase</fullName>
    </submittedName>
</protein>
<name>W0LG64_9GAMM</name>
<feature type="binding site" evidence="3">
    <location>
        <position position="124"/>
    </location>
    <ligand>
        <name>a divalent metal cation</name>
        <dbReference type="ChEBI" id="CHEBI:60240"/>
        <label>1</label>
    </ligand>
</feature>
<dbReference type="AlphaFoldDB" id="W0LG64"/>
<keyword evidence="2 5" id="KW-0378">Hydrolase</keyword>
<dbReference type="GO" id="GO:0016787">
    <property type="term" value="F:hydrolase activity"/>
    <property type="evidence" value="ECO:0007669"/>
    <property type="project" value="UniProtKB-KW"/>
</dbReference>
<sequence>MINPTGYTYVHEHLHIDLSHEKNNIDCRFDQYELIRDELKVLKQKGVANIVEMTNHYMGRNAQFMLDLMRDTGMNVLASTGFYQQKFYPDFIASRTAPALAKIMIDEIEQGIDGTALKASVIAEIGSSKDVITQDEKKVFHAAVLAHQATGRPLSTHTTLSTMGVEQVGLLKQLGMDLNHVVIGHCDLKEQLDNILQMIDAGAYVQFDTIGKNDYFPDQKRIEMLQALQQRGLLNRVMLSMDLTRRSHLKVNGGLGFSYLLDQFVPMLLNAGFSQTEIELMLKENPKRFFG</sequence>
<feature type="binding site" evidence="3">
    <location>
        <position position="242"/>
    </location>
    <ligand>
        <name>a divalent metal cation</name>
        <dbReference type="ChEBI" id="CHEBI:60240"/>
        <label>1</label>
    </ligand>
</feature>
<feature type="binding site" evidence="3">
    <location>
        <position position="124"/>
    </location>
    <ligand>
        <name>a divalent metal cation</name>
        <dbReference type="ChEBI" id="CHEBI:60240"/>
        <label>2</label>
    </ligand>
</feature>
<dbReference type="STRING" id="1441930.Z042_15935"/>
<dbReference type="EMBL" id="CP007044">
    <property type="protein sequence ID" value="AHG20925.1"/>
    <property type="molecule type" value="Genomic_DNA"/>
</dbReference>
<dbReference type="GO" id="GO:0008270">
    <property type="term" value="F:zinc ion binding"/>
    <property type="evidence" value="ECO:0007669"/>
    <property type="project" value="InterPro"/>
</dbReference>
<dbReference type="InterPro" id="IPR001559">
    <property type="entry name" value="Phosphotriesterase"/>
</dbReference>
<comment type="caution">
    <text evidence="4">Lacks conserved residue(s) required for the propagation of feature annotation.</text>
</comment>
<proteinExistence type="inferred from homology"/>
<feature type="binding site" evidence="3">
    <location>
        <position position="157"/>
    </location>
    <ligand>
        <name>a divalent metal cation</name>
        <dbReference type="ChEBI" id="CHEBI:60240"/>
        <label>2</label>
    </ligand>
</feature>
<reference evidence="5 6" key="1">
    <citation type="submission" date="2014-01" db="EMBL/GenBank/DDBJ databases">
        <title>Isolation of Serratia multitudinisentens RB-25 from Ex-Landfill site.</title>
        <authorList>
            <person name="Robson E.H.J."/>
        </authorList>
    </citation>
    <scope>NUCLEOTIDE SEQUENCE [LARGE SCALE GENOMIC DNA]</scope>
    <source>
        <strain evidence="5 6">RB-25</strain>
    </source>
</reference>